<dbReference type="EMBL" id="GBXM01067155">
    <property type="protein sequence ID" value="JAH41422.1"/>
    <property type="molecule type" value="Transcribed_RNA"/>
</dbReference>
<reference evidence="1" key="2">
    <citation type="journal article" date="2015" name="Fish Shellfish Immunol.">
        <title>Early steps in the European eel (Anguilla anguilla)-Vibrio vulnificus interaction in the gills: Role of the RtxA13 toxin.</title>
        <authorList>
            <person name="Callol A."/>
            <person name="Pajuelo D."/>
            <person name="Ebbesson L."/>
            <person name="Teles M."/>
            <person name="MacKenzie S."/>
            <person name="Amaro C."/>
        </authorList>
    </citation>
    <scope>NUCLEOTIDE SEQUENCE</scope>
</reference>
<name>A0A0E9SJL9_ANGAN</name>
<accession>A0A0E9SJL9</accession>
<reference evidence="1" key="1">
    <citation type="submission" date="2014-11" db="EMBL/GenBank/DDBJ databases">
        <authorList>
            <person name="Amaro Gonzalez C."/>
        </authorList>
    </citation>
    <scope>NUCLEOTIDE SEQUENCE</scope>
</reference>
<dbReference type="AlphaFoldDB" id="A0A0E9SJL9"/>
<organism evidence="1">
    <name type="scientific">Anguilla anguilla</name>
    <name type="common">European freshwater eel</name>
    <name type="synonym">Muraena anguilla</name>
    <dbReference type="NCBI Taxonomy" id="7936"/>
    <lineage>
        <taxon>Eukaryota</taxon>
        <taxon>Metazoa</taxon>
        <taxon>Chordata</taxon>
        <taxon>Craniata</taxon>
        <taxon>Vertebrata</taxon>
        <taxon>Euteleostomi</taxon>
        <taxon>Actinopterygii</taxon>
        <taxon>Neopterygii</taxon>
        <taxon>Teleostei</taxon>
        <taxon>Anguilliformes</taxon>
        <taxon>Anguillidae</taxon>
        <taxon>Anguilla</taxon>
    </lineage>
</organism>
<protein>
    <submittedName>
        <fullName evidence="1">Uncharacterized protein</fullName>
    </submittedName>
</protein>
<proteinExistence type="predicted"/>
<sequence>MRTGGWLANCKCNKEFVKV</sequence>
<evidence type="ECO:0000313" key="1">
    <source>
        <dbReference type="EMBL" id="JAH41422.1"/>
    </source>
</evidence>